<comment type="similarity">
    <text evidence="2">Belongs to the Toll-like receptor family.</text>
</comment>
<organism evidence="13 14">
    <name type="scientific">Pomacea canaliculata</name>
    <name type="common">Golden apple snail</name>
    <dbReference type="NCBI Taxonomy" id="400727"/>
    <lineage>
        <taxon>Eukaryota</taxon>
        <taxon>Metazoa</taxon>
        <taxon>Spiralia</taxon>
        <taxon>Lophotrochozoa</taxon>
        <taxon>Mollusca</taxon>
        <taxon>Gastropoda</taxon>
        <taxon>Caenogastropoda</taxon>
        <taxon>Architaenioglossa</taxon>
        <taxon>Ampullarioidea</taxon>
        <taxon>Ampullariidae</taxon>
        <taxon>Pomacea</taxon>
    </lineage>
</organism>
<dbReference type="SUPFAM" id="SSF52200">
    <property type="entry name" value="Toll/Interleukin receptor TIR domain"/>
    <property type="match status" value="1"/>
</dbReference>
<dbReference type="PANTHER" id="PTHR24365:SF541">
    <property type="entry name" value="PROTEIN TOLL-RELATED"/>
    <property type="match status" value="1"/>
</dbReference>
<evidence type="ECO:0000256" key="9">
    <source>
        <dbReference type="ARBA" id="ARBA00023170"/>
    </source>
</evidence>
<evidence type="ECO:0000256" key="1">
    <source>
        <dbReference type="ARBA" id="ARBA00004479"/>
    </source>
</evidence>
<dbReference type="InterPro" id="IPR032675">
    <property type="entry name" value="LRR_dom_sf"/>
</dbReference>
<dbReference type="Gene3D" id="3.80.10.10">
    <property type="entry name" value="Ribonuclease Inhibitor"/>
    <property type="match status" value="2"/>
</dbReference>
<dbReference type="STRING" id="400727.A0A2T7NNK6"/>
<dbReference type="SUPFAM" id="SSF52058">
    <property type="entry name" value="L domain-like"/>
    <property type="match status" value="2"/>
</dbReference>
<keyword evidence="10" id="KW-0325">Glycoprotein</keyword>
<evidence type="ECO:0000256" key="10">
    <source>
        <dbReference type="ARBA" id="ARBA00023180"/>
    </source>
</evidence>
<keyword evidence="14" id="KW-1185">Reference proteome</keyword>
<reference evidence="13 14" key="1">
    <citation type="submission" date="2018-04" db="EMBL/GenBank/DDBJ databases">
        <title>The genome of golden apple snail Pomacea canaliculata provides insight into stress tolerance and invasive adaptation.</title>
        <authorList>
            <person name="Liu C."/>
            <person name="Liu B."/>
            <person name="Ren Y."/>
            <person name="Zhang Y."/>
            <person name="Wang H."/>
            <person name="Li S."/>
            <person name="Jiang F."/>
            <person name="Yin L."/>
            <person name="Zhang G."/>
            <person name="Qian W."/>
            <person name="Fan W."/>
        </authorList>
    </citation>
    <scope>NUCLEOTIDE SEQUENCE [LARGE SCALE GENOMIC DNA]</scope>
    <source>
        <strain evidence="13">SZHN2017</strain>
        <tissue evidence="13">Muscle</tissue>
    </source>
</reference>
<name>A0A2T7NNK6_POMCA</name>
<accession>A0A2T7NNK6</accession>
<comment type="caution">
    <text evidence="13">The sequence shown here is derived from an EMBL/GenBank/DDBJ whole genome shotgun (WGS) entry which is preliminary data.</text>
</comment>
<evidence type="ECO:0000313" key="14">
    <source>
        <dbReference type="Proteomes" id="UP000245119"/>
    </source>
</evidence>
<evidence type="ECO:0000256" key="4">
    <source>
        <dbReference type="ARBA" id="ARBA00022692"/>
    </source>
</evidence>
<feature type="transmembrane region" description="Helical" evidence="11">
    <location>
        <begin position="452"/>
        <end position="473"/>
    </location>
</feature>
<evidence type="ECO:0000256" key="11">
    <source>
        <dbReference type="SAM" id="Phobius"/>
    </source>
</evidence>
<dbReference type="InterPro" id="IPR003591">
    <property type="entry name" value="Leu-rich_rpt_typical-subtyp"/>
</dbReference>
<gene>
    <name evidence="13" type="ORF">C0Q70_16013</name>
</gene>
<keyword evidence="7 11" id="KW-1133">Transmembrane helix</keyword>
<keyword evidence="6" id="KW-0677">Repeat</keyword>
<feature type="domain" description="TIR" evidence="12">
    <location>
        <begin position="501"/>
        <end position="643"/>
    </location>
</feature>
<comment type="subcellular location">
    <subcellularLocation>
        <location evidence="1">Membrane</location>
        <topology evidence="1">Single-pass type I membrane protein</topology>
    </subcellularLocation>
</comment>
<dbReference type="EMBL" id="PZQS01000010">
    <property type="protein sequence ID" value="PVD22757.1"/>
    <property type="molecule type" value="Genomic_DNA"/>
</dbReference>
<dbReference type="SMART" id="SM00369">
    <property type="entry name" value="LRR_TYP"/>
    <property type="match status" value="4"/>
</dbReference>
<dbReference type="PRINTS" id="PR01537">
    <property type="entry name" value="INTRLKN1R1F"/>
</dbReference>
<dbReference type="PROSITE" id="PS50104">
    <property type="entry name" value="TIR"/>
    <property type="match status" value="1"/>
</dbReference>
<keyword evidence="9" id="KW-0675">Receptor</keyword>
<dbReference type="PANTHER" id="PTHR24365">
    <property type="entry name" value="TOLL-LIKE RECEPTOR"/>
    <property type="match status" value="1"/>
</dbReference>
<dbReference type="Gene3D" id="3.40.50.10140">
    <property type="entry name" value="Toll/interleukin-1 receptor homology (TIR) domain"/>
    <property type="match status" value="1"/>
</dbReference>
<dbReference type="GO" id="GO:0038023">
    <property type="term" value="F:signaling receptor activity"/>
    <property type="evidence" value="ECO:0007669"/>
    <property type="project" value="TreeGrafter"/>
</dbReference>
<evidence type="ECO:0000259" key="12">
    <source>
        <dbReference type="PROSITE" id="PS50104"/>
    </source>
</evidence>
<evidence type="ECO:0000256" key="8">
    <source>
        <dbReference type="ARBA" id="ARBA00023136"/>
    </source>
</evidence>
<keyword evidence="5" id="KW-0732">Signal</keyword>
<dbReference type="OrthoDB" id="6044702at2759"/>
<dbReference type="Pfam" id="PF13855">
    <property type="entry name" value="LRR_8"/>
    <property type="match status" value="1"/>
</dbReference>
<evidence type="ECO:0000256" key="6">
    <source>
        <dbReference type="ARBA" id="ARBA00022737"/>
    </source>
</evidence>
<keyword evidence="4 11" id="KW-0812">Transmembrane</keyword>
<evidence type="ECO:0000256" key="7">
    <source>
        <dbReference type="ARBA" id="ARBA00022989"/>
    </source>
</evidence>
<sequence>MDVNCSQPDHAVIIMDKETTAGATDHSNDPACNGTALIHDYGCLTDLPVNICDFPSIRAVRLRHNNLTTFPRLTCLPRLLVLDLTGNAITQVPEGAFHGLPEIREVYLDSNVITSIHPAAFDDEVNGLQIFTIGNNLLDVVDPWLFLLYHRFCLFDFRHNQISYFVNDHHRNINTSVFYGPGFVDFSYNNVSSMSKKEVTAFGIKNIDESEKFIEWGFDFRHNPFHCDCQMYEIFVLFDELIKLFWRDYFNVTCSSPPKFKDVPFDKLPLDELVCSVTENCPSSCTCTKRPYYQDVLVNCTYEQLPTLPDDMPEGNLTVDVTGNALRRLDLRGYMGRVVHLNLTANHLREVDQQAPLALRNVKSLDLRDNDLQHIPSTLQTISPDALYLDTGTLKCTCDLEWFPSWARYHARDNIIKVSCLSGLDGRHVLLINATRKDLGCEAANTSLVQGVWGYVLLAATLIVVALILVVVFRYEVLVLKHRVLLRELRDKRFPALLDSSRYDVFVSTASDSDNDAAWVSRILLPAMDRRRLTYFVPQRDCLPGAIPTDEVVQTLRQSKCALILLSPDYLAQPICCFQFRQAYNMMVKEDHGRIFVVCLQKVKRGHVKDRFLMAMLNLNMAYSGHRPEHVDAVLGRICAYVR</sequence>
<dbReference type="InterPro" id="IPR001611">
    <property type="entry name" value="Leu-rich_rpt"/>
</dbReference>
<protein>
    <recommendedName>
        <fullName evidence="12">TIR domain-containing protein</fullName>
    </recommendedName>
</protein>
<evidence type="ECO:0000256" key="5">
    <source>
        <dbReference type="ARBA" id="ARBA00022729"/>
    </source>
</evidence>
<dbReference type="GO" id="GO:0007165">
    <property type="term" value="P:signal transduction"/>
    <property type="evidence" value="ECO:0007669"/>
    <property type="project" value="InterPro"/>
</dbReference>
<evidence type="ECO:0000256" key="2">
    <source>
        <dbReference type="ARBA" id="ARBA00009634"/>
    </source>
</evidence>
<keyword evidence="3" id="KW-0433">Leucine-rich repeat</keyword>
<dbReference type="GO" id="GO:0005886">
    <property type="term" value="C:plasma membrane"/>
    <property type="evidence" value="ECO:0007669"/>
    <property type="project" value="TreeGrafter"/>
</dbReference>
<dbReference type="AlphaFoldDB" id="A0A2T7NNK6"/>
<dbReference type="InterPro" id="IPR000483">
    <property type="entry name" value="Cys-rich_flank_reg_C"/>
</dbReference>
<dbReference type="SMART" id="SM00082">
    <property type="entry name" value="LRRCT"/>
    <property type="match status" value="2"/>
</dbReference>
<dbReference type="InterPro" id="IPR035897">
    <property type="entry name" value="Toll_tir_struct_dom_sf"/>
</dbReference>
<proteinExistence type="inferred from homology"/>
<evidence type="ECO:0000256" key="3">
    <source>
        <dbReference type="ARBA" id="ARBA00022614"/>
    </source>
</evidence>
<dbReference type="Proteomes" id="UP000245119">
    <property type="component" value="Linkage Group LG10"/>
</dbReference>
<evidence type="ECO:0000313" key="13">
    <source>
        <dbReference type="EMBL" id="PVD22757.1"/>
    </source>
</evidence>
<keyword evidence="8 11" id="KW-0472">Membrane</keyword>
<dbReference type="InterPro" id="IPR000157">
    <property type="entry name" value="TIR_dom"/>
</dbReference>
<dbReference type="Pfam" id="PF01582">
    <property type="entry name" value="TIR"/>
    <property type="match status" value="1"/>
</dbReference>